<comment type="catalytic activity">
    <reaction evidence="8">
        <text>L-seryl-[protein] + ATP = O-phospho-L-seryl-[protein] + ADP + H(+)</text>
        <dbReference type="Rhea" id="RHEA:17989"/>
        <dbReference type="Rhea" id="RHEA-COMP:9863"/>
        <dbReference type="Rhea" id="RHEA-COMP:11604"/>
        <dbReference type="ChEBI" id="CHEBI:15378"/>
        <dbReference type="ChEBI" id="CHEBI:29999"/>
        <dbReference type="ChEBI" id="CHEBI:30616"/>
        <dbReference type="ChEBI" id="CHEBI:83421"/>
        <dbReference type="ChEBI" id="CHEBI:456216"/>
        <dbReference type="EC" id="2.7.11.1"/>
    </reaction>
</comment>
<evidence type="ECO:0000256" key="3">
    <source>
        <dbReference type="ARBA" id="ARBA00022679"/>
    </source>
</evidence>
<feature type="region of interest" description="Disordered" evidence="10">
    <location>
        <begin position="1"/>
        <end position="319"/>
    </location>
</feature>
<evidence type="ECO:0000313" key="12">
    <source>
        <dbReference type="EMBL" id="MDI1487157.1"/>
    </source>
</evidence>
<dbReference type="Gene3D" id="1.10.510.10">
    <property type="entry name" value="Transferase(Phosphotransferase) domain 1"/>
    <property type="match status" value="1"/>
</dbReference>
<evidence type="ECO:0000259" key="11">
    <source>
        <dbReference type="PROSITE" id="PS50011"/>
    </source>
</evidence>
<feature type="compositionally biased region" description="Basic and acidic residues" evidence="10">
    <location>
        <begin position="1274"/>
        <end position="1286"/>
    </location>
</feature>
<proteinExistence type="predicted"/>
<dbReference type="GO" id="GO:0004674">
    <property type="term" value="F:protein serine/threonine kinase activity"/>
    <property type="evidence" value="ECO:0007669"/>
    <property type="project" value="UniProtKB-KW"/>
</dbReference>
<keyword evidence="4 9" id="KW-0547">Nucleotide-binding</keyword>
<feature type="domain" description="Protein kinase" evidence="11">
    <location>
        <begin position="332"/>
        <end position="868"/>
    </location>
</feature>
<dbReference type="GO" id="GO:0005524">
    <property type="term" value="F:ATP binding"/>
    <property type="evidence" value="ECO:0007669"/>
    <property type="project" value="UniProtKB-UniRule"/>
</dbReference>
<dbReference type="Gene3D" id="3.30.200.20">
    <property type="entry name" value="Phosphorylase Kinase, domain 1"/>
    <property type="match status" value="1"/>
</dbReference>
<feature type="compositionally biased region" description="Acidic residues" evidence="10">
    <location>
        <begin position="1332"/>
        <end position="1346"/>
    </location>
</feature>
<evidence type="ECO:0000256" key="7">
    <source>
        <dbReference type="ARBA" id="ARBA00047899"/>
    </source>
</evidence>
<dbReference type="EC" id="2.7.11.1" evidence="1"/>
<feature type="region of interest" description="Disordered" evidence="10">
    <location>
        <begin position="988"/>
        <end position="1011"/>
    </location>
</feature>
<reference evidence="12" key="1">
    <citation type="journal article" date="2023" name="Genome Biol. Evol.">
        <title>First Whole Genome Sequence and Flow Cytometry Genome Size Data for the Lichen-Forming Fungus Ramalina farinacea (Ascomycota).</title>
        <authorList>
            <person name="Llewellyn T."/>
            <person name="Mian S."/>
            <person name="Hill R."/>
            <person name="Leitch I.J."/>
            <person name="Gaya E."/>
        </authorList>
    </citation>
    <scope>NUCLEOTIDE SEQUENCE</scope>
    <source>
        <strain evidence="12">LIQ254RAFAR</strain>
    </source>
</reference>
<dbReference type="InterPro" id="IPR017441">
    <property type="entry name" value="Protein_kinase_ATP_BS"/>
</dbReference>
<evidence type="ECO:0000256" key="10">
    <source>
        <dbReference type="SAM" id="MobiDB-lite"/>
    </source>
</evidence>
<organism evidence="12 13">
    <name type="scientific">Ramalina farinacea</name>
    <dbReference type="NCBI Taxonomy" id="258253"/>
    <lineage>
        <taxon>Eukaryota</taxon>
        <taxon>Fungi</taxon>
        <taxon>Dikarya</taxon>
        <taxon>Ascomycota</taxon>
        <taxon>Pezizomycotina</taxon>
        <taxon>Lecanoromycetes</taxon>
        <taxon>OSLEUM clade</taxon>
        <taxon>Lecanoromycetidae</taxon>
        <taxon>Lecanorales</taxon>
        <taxon>Lecanorineae</taxon>
        <taxon>Ramalinaceae</taxon>
        <taxon>Ramalina</taxon>
    </lineage>
</organism>
<feature type="region of interest" description="Disordered" evidence="10">
    <location>
        <begin position="565"/>
        <end position="610"/>
    </location>
</feature>
<dbReference type="FunFam" id="1.10.510.10:FF:000614">
    <property type="entry name" value="Serine/threonine protein kinase, putative"/>
    <property type="match status" value="1"/>
</dbReference>
<dbReference type="Proteomes" id="UP001161017">
    <property type="component" value="Unassembled WGS sequence"/>
</dbReference>
<evidence type="ECO:0000256" key="1">
    <source>
        <dbReference type="ARBA" id="ARBA00012513"/>
    </source>
</evidence>
<keyword evidence="3" id="KW-0808">Transferase</keyword>
<evidence type="ECO:0000256" key="8">
    <source>
        <dbReference type="ARBA" id="ARBA00048679"/>
    </source>
</evidence>
<feature type="compositionally biased region" description="Polar residues" evidence="10">
    <location>
        <begin position="31"/>
        <end position="62"/>
    </location>
</feature>
<evidence type="ECO:0000256" key="4">
    <source>
        <dbReference type="ARBA" id="ARBA00022741"/>
    </source>
</evidence>
<feature type="compositionally biased region" description="Low complexity" evidence="10">
    <location>
        <begin position="236"/>
        <end position="249"/>
    </location>
</feature>
<dbReference type="PANTHER" id="PTHR43895:SF152">
    <property type="entry name" value="SERINE_THREONINE-PROTEIN KINASE TOS3"/>
    <property type="match status" value="1"/>
</dbReference>
<dbReference type="GO" id="GO:0042149">
    <property type="term" value="P:cellular response to glucose starvation"/>
    <property type="evidence" value="ECO:0007669"/>
    <property type="project" value="UniProtKB-ARBA"/>
</dbReference>
<name>A0AA43TWR3_9LECA</name>
<dbReference type="Pfam" id="PF00069">
    <property type="entry name" value="Pkinase"/>
    <property type="match status" value="2"/>
</dbReference>
<dbReference type="GO" id="GO:0001558">
    <property type="term" value="P:regulation of cell growth"/>
    <property type="evidence" value="ECO:0007669"/>
    <property type="project" value="UniProtKB-ARBA"/>
</dbReference>
<keyword evidence="2" id="KW-0723">Serine/threonine-protein kinase</keyword>
<dbReference type="EMBL" id="JAPUFD010000005">
    <property type="protein sequence ID" value="MDI1487157.1"/>
    <property type="molecule type" value="Genomic_DNA"/>
</dbReference>
<feature type="region of interest" description="Disordered" evidence="10">
    <location>
        <begin position="1054"/>
        <end position="1083"/>
    </location>
</feature>
<dbReference type="FunFam" id="3.30.200.20:FF:000206">
    <property type="entry name" value="Serine/threonine-protein kinase Ssp1"/>
    <property type="match status" value="1"/>
</dbReference>
<feature type="region of interest" description="Disordered" evidence="10">
    <location>
        <begin position="925"/>
        <end position="963"/>
    </location>
</feature>
<dbReference type="InterPro" id="IPR000719">
    <property type="entry name" value="Prot_kinase_dom"/>
</dbReference>
<gene>
    <name evidence="12" type="ORF">OHK93_006425</name>
</gene>
<feature type="binding site" evidence="9">
    <location>
        <position position="361"/>
    </location>
    <ligand>
        <name>ATP</name>
        <dbReference type="ChEBI" id="CHEBI:30616"/>
    </ligand>
</feature>
<dbReference type="SUPFAM" id="SSF56112">
    <property type="entry name" value="Protein kinase-like (PK-like)"/>
    <property type="match status" value="1"/>
</dbReference>
<keyword evidence="6 9" id="KW-0067">ATP-binding</keyword>
<dbReference type="PROSITE" id="PS00107">
    <property type="entry name" value="PROTEIN_KINASE_ATP"/>
    <property type="match status" value="1"/>
</dbReference>
<evidence type="ECO:0000256" key="5">
    <source>
        <dbReference type="ARBA" id="ARBA00022777"/>
    </source>
</evidence>
<comment type="caution">
    <text evidence="12">The sequence shown here is derived from an EMBL/GenBank/DDBJ whole genome shotgun (WGS) entry which is preliminary data.</text>
</comment>
<sequence>MSDIKQEREAADRSSGDTITGVRSDDVGHNLGSQASTSGPHELWQKSNGDQESLQPPQSHQSPMVPEADDALMTPRSEVPSLSTQIYPNPREAGDVNLHSPNAPPAATITYPGDYFGTTTWDGNASEFLRTPLPATPGGASEHSQPSPEVNHPAPGTLGEPLATWKPTSPQMVKAPTSDPRTIRPTSVPDFASASLSQSRRFRDAPPRYPDQSFASLGPTPTPPPPPSRIMRTRSSHSPNWSMSSNSDSTARDPGRNHSGARTVGHTPAHTPAQSPGLYSPTSVMRRAAESDDGRPSSQVLHTAPHLQAPIETHKLNKEVDPATGRKVLNNYELIDKIGSGQHGTVKRGRNMDTNEIFAVKIVRRFQKKLRLGRSGDPNDMIKKEVAILKKARHPHVVSLFEVIDDPEFDKVYLVLEYVERGEIVWRKETEQSIAKFEMRRLQREIEHGYNADHEIRLIEEFNHLVPARKEEEIRKAEDQKRRARELLDSGEPIDNMEFDHFLLREQCNKPESRMAGRTHHQAVQNHDERLSRADIHDAENPGKGPKTASPVYNQQTMSISQVLSTEFSASQPSSLPTSAPSSAPPSQPASQPPSRPSSRPHSPGLEGTMYGAYVEPEKTKSDLEYQYLLNKLFEKEQEEWTWEEDFFRHVPCLTLGQALDAFRDTVLGLEYLHYQGIIHRDIKPANLLWTHDYRVKISDFGVSYLGKPMRGDSHHEDLSEADSSGKDEAVELAKTVGTPAFYAPELCDPSLYDPANTTQRLAITNQIDVWALGVTLYGMIFGRLPFYHPNEFVMYEMIARDNVFIPHLRLKGVSHNNKTPSDHHKRRDEILEYEEVDDTLRDLLKRLLAKHPNERITLREVKHHPWVVSGIENKDSWLDETDPSRHSEGKKIEVSTQEVQDAVVGVSALQSVVKGVQRLASVFSRGGRSRKRTTSNPKMLDQPSSASTSTTREDRRASLRGDDQLYLNALKHSRDGVEHPLAQSVAASPDMKHARAHAPTVSGDLRPFSPNDLSGLDRPLLAERSVSLADPMKTVTARDSIPSQGMMVASEPSYSTEDFSTSTATVVEGQSSSSTSLGGIFGAGRPLSRLANTFRSRDRTGSRQSPSQSSRSSSVDTGNYPAAEDYHASPSLGISSAIATGHVDLPPALREEWEDPLLLTNPPSADLFSNQSSSESFQQTRAISQQRYHPEHARLAGGHRRSVSYAPDAAYSPSPYDDSFYQQQQQQRPASAAESSFAISSSSDQMISGESAAHSRIPSVVSGDSSLSGTGEDDPHRGEPLDLEKSISPLTTNKRGNERRGQRPGTDDPLNTGPALSKAQQEEEAGYNGEPEQDSDSDDEGLAMA</sequence>
<feature type="compositionally biased region" description="Low complexity" evidence="10">
    <location>
        <begin position="1103"/>
        <end position="1115"/>
    </location>
</feature>
<comment type="catalytic activity">
    <reaction evidence="7">
        <text>L-threonyl-[protein] + ATP = O-phospho-L-threonyl-[protein] + ADP + H(+)</text>
        <dbReference type="Rhea" id="RHEA:46608"/>
        <dbReference type="Rhea" id="RHEA-COMP:11060"/>
        <dbReference type="Rhea" id="RHEA-COMP:11605"/>
        <dbReference type="ChEBI" id="CHEBI:15378"/>
        <dbReference type="ChEBI" id="CHEBI:30013"/>
        <dbReference type="ChEBI" id="CHEBI:30616"/>
        <dbReference type="ChEBI" id="CHEBI:61977"/>
        <dbReference type="ChEBI" id="CHEBI:456216"/>
        <dbReference type="EC" id="2.7.11.1"/>
    </reaction>
</comment>
<dbReference type="GO" id="GO:0007165">
    <property type="term" value="P:signal transduction"/>
    <property type="evidence" value="ECO:0007669"/>
    <property type="project" value="TreeGrafter"/>
</dbReference>
<protein>
    <recommendedName>
        <fullName evidence="1">non-specific serine/threonine protein kinase</fullName>
        <ecNumber evidence="1">2.7.11.1</ecNumber>
    </recommendedName>
</protein>
<dbReference type="SMART" id="SM00220">
    <property type="entry name" value="S_TKc"/>
    <property type="match status" value="1"/>
</dbReference>
<keyword evidence="5" id="KW-0418">Kinase</keyword>
<feature type="compositionally biased region" description="Low complexity" evidence="10">
    <location>
        <begin position="569"/>
        <end position="582"/>
    </location>
</feature>
<feature type="compositionally biased region" description="Low complexity" evidence="10">
    <location>
        <begin position="1223"/>
        <end position="1244"/>
    </location>
</feature>
<accession>A0AA43TWR3</accession>
<feature type="compositionally biased region" description="Polar residues" evidence="10">
    <location>
        <begin position="1054"/>
        <end position="1078"/>
    </location>
</feature>
<feature type="region of interest" description="Disordered" evidence="10">
    <location>
        <begin position="1161"/>
        <end position="1346"/>
    </location>
</feature>
<feature type="compositionally biased region" description="Basic and acidic residues" evidence="10">
    <location>
        <begin position="952"/>
        <end position="963"/>
    </location>
</feature>
<evidence type="ECO:0000256" key="2">
    <source>
        <dbReference type="ARBA" id="ARBA00022527"/>
    </source>
</evidence>
<evidence type="ECO:0000256" key="6">
    <source>
        <dbReference type="ARBA" id="ARBA00022840"/>
    </source>
</evidence>
<feature type="compositionally biased region" description="Basic and acidic residues" evidence="10">
    <location>
        <begin position="1"/>
        <end position="15"/>
    </location>
</feature>
<evidence type="ECO:0000256" key="9">
    <source>
        <dbReference type="PROSITE-ProRule" id="PRU10141"/>
    </source>
</evidence>
<dbReference type="PROSITE" id="PS50011">
    <property type="entry name" value="PROTEIN_KINASE_DOM"/>
    <property type="match status" value="1"/>
</dbReference>
<dbReference type="PANTHER" id="PTHR43895">
    <property type="entry name" value="CALCIUM/CALMODULIN-DEPENDENT PROTEIN KINASE KINASE-RELATED"/>
    <property type="match status" value="1"/>
</dbReference>
<feature type="compositionally biased region" description="Pro residues" evidence="10">
    <location>
        <begin position="583"/>
        <end position="596"/>
    </location>
</feature>
<keyword evidence="13" id="KW-1185">Reference proteome</keyword>
<feature type="compositionally biased region" description="Low complexity" evidence="10">
    <location>
        <begin position="1169"/>
        <end position="1180"/>
    </location>
</feature>
<dbReference type="InterPro" id="IPR011009">
    <property type="entry name" value="Kinase-like_dom_sf"/>
</dbReference>
<evidence type="ECO:0000313" key="13">
    <source>
        <dbReference type="Proteomes" id="UP001161017"/>
    </source>
</evidence>
<feature type="region of interest" description="Disordered" evidence="10">
    <location>
        <begin position="1096"/>
        <end position="1128"/>
    </location>
</feature>